<dbReference type="PRINTS" id="PR00368">
    <property type="entry name" value="FADPNR"/>
</dbReference>
<comment type="caution">
    <text evidence="6">The sequence shown here is derived from an EMBL/GenBank/DDBJ whole genome shotgun (WGS) entry which is preliminary data.</text>
</comment>
<sequence length="227" mass="24180">MPRRPLEDPQACVAVVGAGLAGLRAAEALRREGYRGRLVLLGDEDRPPYDRPPLSKAYLAGVLPPERLALRPPEKLAELNLDLQLGRRAAGLAASDRRLVLEDGEELAGDGLVLATGALPRTFPLPPLRGLHVLRRPEDADQLAAALFDPAPAEAPERPRRLVLLGDGFIGCEVAATVRERGGVAVTVVDPLAVPLGRVLPEAFGRALQAVHEANGVRFLLGKVPQS</sequence>
<dbReference type="PANTHER" id="PTHR43557:SF2">
    <property type="entry name" value="RIESKE DOMAIN-CONTAINING PROTEIN-RELATED"/>
    <property type="match status" value="1"/>
</dbReference>
<keyword evidence="7" id="KW-1185">Reference proteome</keyword>
<dbReference type="PANTHER" id="PTHR43557">
    <property type="entry name" value="APOPTOSIS-INDUCING FACTOR 1"/>
    <property type="match status" value="1"/>
</dbReference>
<evidence type="ECO:0000313" key="7">
    <source>
        <dbReference type="Proteomes" id="UP001589788"/>
    </source>
</evidence>
<keyword evidence="2" id="KW-0285">Flavoprotein</keyword>
<evidence type="ECO:0000256" key="3">
    <source>
        <dbReference type="ARBA" id="ARBA00022827"/>
    </source>
</evidence>
<dbReference type="InterPro" id="IPR050446">
    <property type="entry name" value="FAD-oxidoreductase/Apoptosis"/>
</dbReference>
<keyword evidence="3" id="KW-0274">FAD</keyword>
<feature type="non-terminal residue" evidence="6">
    <location>
        <position position="227"/>
    </location>
</feature>
<dbReference type="Gene3D" id="3.50.50.60">
    <property type="entry name" value="FAD/NAD(P)-binding domain"/>
    <property type="match status" value="2"/>
</dbReference>
<dbReference type="InterPro" id="IPR036188">
    <property type="entry name" value="FAD/NAD-bd_sf"/>
</dbReference>
<protein>
    <submittedName>
        <fullName evidence="6">NAD(P)/FAD-dependent oxidoreductase</fullName>
    </submittedName>
</protein>
<evidence type="ECO:0000259" key="5">
    <source>
        <dbReference type="Pfam" id="PF07992"/>
    </source>
</evidence>
<dbReference type="Pfam" id="PF07992">
    <property type="entry name" value="Pyr_redox_2"/>
    <property type="match status" value="1"/>
</dbReference>
<accession>A0ABV6C2B9</accession>
<dbReference type="EMBL" id="JBHLYQ010000049">
    <property type="protein sequence ID" value="MFC0081817.1"/>
    <property type="molecule type" value="Genomic_DNA"/>
</dbReference>
<proteinExistence type="predicted"/>
<dbReference type="SUPFAM" id="SSF51905">
    <property type="entry name" value="FAD/NAD(P)-binding domain"/>
    <property type="match status" value="1"/>
</dbReference>
<name>A0ABV6C2B9_9ACTN</name>
<dbReference type="RefSeq" id="WP_377789109.1">
    <property type="nucleotide sequence ID" value="NZ_JBHLYQ010000049.1"/>
</dbReference>
<evidence type="ECO:0000313" key="6">
    <source>
        <dbReference type="EMBL" id="MFC0081817.1"/>
    </source>
</evidence>
<evidence type="ECO:0000256" key="2">
    <source>
        <dbReference type="ARBA" id="ARBA00022630"/>
    </source>
</evidence>
<gene>
    <name evidence="6" type="ORF">ACFFRE_06615</name>
</gene>
<reference evidence="6 7" key="1">
    <citation type="submission" date="2024-09" db="EMBL/GenBank/DDBJ databases">
        <authorList>
            <person name="Sun Q."/>
            <person name="Mori K."/>
        </authorList>
    </citation>
    <scope>NUCLEOTIDE SEQUENCE [LARGE SCALE GENOMIC DNA]</scope>
    <source>
        <strain evidence="6 7">JCM 15389</strain>
    </source>
</reference>
<feature type="domain" description="FAD/NAD(P)-binding" evidence="5">
    <location>
        <begin position="13"/>
        <end position="224"/>
    </location>
</feature>
<dbReference type="Proteomes" id="UP001589788">
    <property type="component" value="Unassembled WGS sequence"/>
</dbReference>
<dbReference type="InterPro" id="IPR023753">
    <property type="entry name" value="FAD/NAD-binding_dom"/>
</dbReference>
<keyword evidence="4" id="KW-0560">Oxidoreductase</keyword>
<evidence type="ECO:0000256" key="4">
    <source>
        <dbReference type="ARBA" id="ARBA00023002"/>
    </source>
</evidence>
<dbReference type="PRINTS" id="PR00411">
    <property type="entry name" value="PNDRDTASEI"/>
</dbReference>
<evidence type="ECO:0000256" key="1">
    <source>
        <dbReference type="ARBA" id="ARBA00001974"/>
    </source>
</evidence>
<organism evidence="6 7">
    <name type="scientific">Aciditerrimonas ferrireducens</name>
    <dbReference type="NCBI Taxonomy" id="667306"/>
    <lineage>
        <taxon>Bacteria</taxon>
        <taxon>Bacillati</taxon>
        <taxon>Actinomycetota</taxon>
        <taxon>Acidimicrobiia</taxon>
        <taxon>Acidimicrobiales</taxon>
        <taxon>Acidimicrobiaceae</taxon>
        <taxon>Aciditerrimonas</taxon>
    </lineage>
</organism>
<comment type="cofactor">
    <cofactor evidence="1">
        <name>FAD</name>
        <dbReference type="ChEBI" id="CHEBI:57692"/>
    </cofactor>
</comment>